<accession>A0AAV6YTS2</accession>
<feature type="compositionally biased region" description="Polar residues" evidence="1">
    <location>
        <begin position="52"/>
        <end position="61"/>
    </location>
</feature>
<keyword evidence="3" id="KW-1185">Reference proteome</keyword>
<organism evidence="2 3">
    <name type="scientific">Engystomops pustulosus</name>
    <name type="common">Tungara frog</name>
    <name type="synonym">Physalaemus pustulosus</name>
    <dbReference type="NCBI Taxonomy" id="76066"/>
    <lineage>
        <taxon>Eukaryota</taxon>
        <taxon>Metazoa</taxon>
        <taxon>Chordata</taxon>
        <taxon>Craniata</taxon>
        <taxon>Vertebrata</taxon>
        <taxon>Euteleostomi</taxon>
        <taxon>Amphibia</taxon>
        <taxon>Batrachia</taxon>
        <taxon>Anura</taxon>
        <taxon>Neobatrachia</taxon>
        <taxon>Hyloidea</taxon>
        <taxon>Leptodactylidae</taxon>
        <taxon>Leiuperinae</taxon>
        <taxon>Engystomops</taxon>
    </lineage>
</organism>
<dbReference type="EMBL" id="WNYA01009383">
    <property type="protein sequence ID" value="KAG8540754.1"/>
    <property type="molecule type" value="Genomic_DNA"/>
</dbReference>
<sequence>MLHSAAPLTPPVTPSPTPKAGKDSPPLTPFTLSTTTLLTPLTLAGPATTLADKTTSASSGTRDGGPPAAHRPEGTPTCVTLVPSTSSVADVILLFLEEGRSRR</sequence>
<protein>
    <recommendedName>
        <fullName evidence="4">Mucin-7-like</fullName>
    </recommendedName>
</protein>
<evidence type="ECO:0000313" key="3">
    <source>
        <dbReference type="Proteomes" id="UP000824782"/>
    </source>
</evidence>
<proteinExistence type="predicted"/>
<feature type="compositionally biased region" description="Low complexity" evidence="1">
    <location>
        <begin position="29"/>
        <end position="51"/>
    </location>
</feature>
<name>A0AAV6YTS2_ENGPU</name>
<dbReference type="Proteomes" id="UP000824782">
    <property type="component" value="Unassembled WGS sequence"/>
</dbReference>
<feature type="region of interest" description="Disordered" evidence="1">
    <location>
        <begin position="1"/>
        <end position="81"/>
    </location>
</feature>
<feature type="compositionally biased region" description="Pro residues" evidence="1">
    <location>
        <begin position="8"/>
        <end position="17"/>
    </location>
</feature>
<evidence type="ECO:0008006" key="4">
    <source>
        <dbReference type="Google" id="ProtNLM"/>
    </source>
</evidence>
<reference evidence="2" key="1">
    <citation type="thesis" date="2020" institute="ProQuest LLC" country="789 East Eisenhower Parkway, Ann Arbor, MI, USA">
        <title>Comparative Genomics and Chromosome Evolution.</title>
        <authorList>
            <person name="Mudd A.B."/>
        </authorList>
    </citation>
    <scope>NUCLEOTIDE SEQUENCE</scope>
    <source>
        <strain evidence="2">237g6f4</strain>
        <tissue evidence="2">Blood</tissue>
    </source>
</reference>
<comment type="caution">
    <text evidence="2">The sequence shown here is derived from an EMBL/GenBank/DDBJ whole genome shotgun (WGS) entry which is preliminary data.</text>
</comment>
<evidence type="ECO:0000256" key="1">
    <source>
        <dbReference type="SAM" id="MobiDB-lite"/>
    </source>
</evidence>
<dbReference type="AlphaFoldDB" id="A0AAV6YTS2"/>
<evidence type="ECO:0000313" key="2">
    <source>
        <dbReference type="EMBL" id="KAG8540754.1"/>
    </source>
</evidence>
<gene>
    <name evidence="2" type="ORF">GDO81_018634</name>
</gene>